<name>A0A4Y7PG78_9AGAM</name>
<reference evidence="1 2" key="1">
    <citation type="submission" date="2018-06" db="EMBL/GenBank/DDBJ databases">
        <title>A transcriptomic atlas of mushroom development highlights an independent origin of complex multicellularity.</title>
        <authorList>
            <consortium name="DOE Joint Genome Institute"/>
            <person name="Krizsan K."/>
            <person name="Almasi E."/>
            <person name="Merenyi Z."/>
            <person name="Sahu N."/>
            <person name="Viragh M."/>
            <person name="Koszo T."/>
            <person name="Mondo S."/>
            <person name="Kiss B."/>
            <person name="Balint B."/>
            <person name="Kues U."/>
            <person name="Barry K."/>
            <person name="Hegedus J.C."/>
            <person name="Henrissat B."/>
            <person name="Johnson J."/>
            <person name="Lipzen A."/>
            <person name="Ohm R."/>
            <person name="Nagy I."/>
            <person name="Pangilinan J."/>
            <person name="Yan J."/>
            <person name="Xiong Y."/>
            <person name="Grigoriev I.V."/>
            <person name="Hibbett D.S."/>
            <person name="Nagy L.G."/>
        </authorList>
    </citation>
    <scope>NUCLEOTIDE SEQUENCE [LARGE SCALE GENOMIC DNA]</scope>
    <source>
        <strain evidence="1 2">SZMC22713</strain>
    </source>
</reference>
<keyword evidence="2" id="KW-1185">Reference proteome</keyword>
<dbReference type="AlphaFoldDB" id="A0A4Y7PG78"/>
<evidence type="ECO:0000313" key="1">
    <source>
        <dbReference type="EMBL" id="TDL13852.1"/>
    </source>
</evidence>
<accession>A0A4Y7PG78</accession>
<dbReference type="Proteomes" id="UP000294933">
    <property type="component" value="Unassembled WGS sequence"/>
</dbReference>
<dbReference type="STRING" id="50990.A0A4Y7PG78"/>
<evidence type="ECO:0000313" key="2">
    <source>
        <dbReference type="Proteomes" id="UP000294933"/>
    </source>
</evidence>
<dbReference type="VEuPathDB" id="FungiDB:BD410DRAFT_817258"/>
<dbReference type="Gene3D" id="3.60.130.30">
    <property type="match status" value="1"/>
</dbReference>
<proteinExistence type="predicted"/>
<gene>
    <name evidence="1" type="ORF">BD410DRAFT_817258</name>
</gene>
<sequence length="223" mass="24681">MQEEEDHGVTAENGIAVVLAQPGGEENRVFGVLAGRPPGSDWDEEVVPGAYWELDQTKDECKFDPKDLKHRRGRFPVQATGISYGGGQEVSTSETKRLLASPSIIRIAGYANYAFQTWAPRLYDAYVHTMDELYARNPQLRPNFDNSIFASATINFGPSAACFPHVDELNMPYRWCAITALGDFDPARGGHLVLWDLKMIIEFPAGSTILIPSATIRHSNIPV</sequence>
<dbReference type="EMBL" id="ML170447">
    <property type="protein sequence ID" value="TDL13852.1"/>
    <property type="molecule type" value="Genomic_DNA"/>
</dbReference>
<protein>
    <recommendedName>
        <fullName evidence="3">Alpha-ketoglutarate-dependent dioxygenase AlkB-like domain-containing protein</fullName>
    </recommendedName>
</protein>
<evidence type="ECO:0008006" key="3">
    <source>
        <dbReference type="Google" id="ProtNLM"/>
    </source>
</evidence>
<organism evidence="1 2">
    <name type="scientific">Rickenella mellea</name>
    <dbReference type="NCBI Taxonomy" id="50990"/>
    <lineage>
        <taxon>Eukaryota</taxon>
        <taxon>Fungi</taxon>
        <taxon>Dikarya</taxon>
        <taxon>Basidiomycota</taxon>
        <taxon>Agaricomycotina</taxon>
        <taxon>Agaricomycetes</taxon>
        <taxon>Hymenochaetales</taxon>
        <taxon>Rickenellaceae</taxon>
        <taxon>Rickenella</taxon>
    </lineage>
</organism>
<dbReference type="OrthoDB" id="3202607at2759"/>